<organism evidence="6 7">
    <name type="scientific">Lithocarpus litseifolius</name>
    <dbReference type="NCBI Taxonomy" id="425828"/>
    <lineage>
        <taxon>Eukaryota</taxon>
        <taxon>Viridiplantae</taxon>
        <taxon>Streptophyta</taxon>
        <taxon>Embryophyta</taxon>
        <taxon>Tracheophyta</taxon>
        <taxon>Spermatophyta</taxon>
        <taxon>Magnoliopsida</taxon>
        <taxon>eudicotyledons</taxon>
        <taxon>Gunneridae</taxon>
        <taxon>Pentapetalae</taxon>
        <taxon>rosids</taxon>
        <taxon>fabids</taxon>
        <taxon>Fagales</taxon>
        <taxon>Fagaceae</taxon>
        <taxon>Lithocarpus</taxon>
    </lineage>
</organism>
<comment type="pathway">
    <text evidence="1">Glycan metabolism; pectin biosynthesis.</text>
</comment>
<evidence type="ECO:0000256" key="1">
    <source>
        <dbReference type="ARBA" id="ARBA00004877"/>
    </source>
</evidence>
<name>A0AAW2BQK3_9ROSI</name>
<protein>
    <recommendedName>
        <fullName evidence="8">Hexosyltransferase</fullName>
    </recommendedName>
</protein>
<comment type="caution">
    <text evidence="6">The sequence shown here is derived from an EMBL/GenBank/DDBJ whole genome shotgun (WGS) entry which is preliminary data.</text>
</comment>
<dbReference type="InterPro" id="IPR029044">
    <property type="entry name" value="Nucleotide-diphossugar_trans"/>
</dbReference>
<dbReference type="Pfam" id="PF25557">
    <property type="entry name" value="GAUT_1"/>
    <property type="match status" value="1"/>
</dbReference>
<dbReference type="Proteomes" id="UP001459277">
    <property type="component" value="Unassembled WGS sequence"/>
</dbReference>
<keyword evidence="3" id="KW-0328">Glycosyltransferase</keyword>
<dbReference type="Gene3D" id="3.90.550.10">
    <property type="entry name" value="Spore Coat Polysaccharide Biosynthesis Protein SpsA, Chain A"/>
    <property type="match status" value="1"/>
</dbReference>
<dbReference type="PANTHER" id="PTHR32116:SF7">
    <property type="entry name" value="GALACTURONOSYLTRANSFERASE 4-RELATED"/>
    <property type="match status" value="1"/>
</dbReference>
<feature type="compositionally biased region" description="Polar residues" evidence="5">
    <location>
        <begin position="329"/>
        <end position="363"/>
    </location>
</feature>
<accession>A0AAW2BQK3</accession>
<evidence type="ECO:0000256" key="2">
    <source>
        <dbReference type="ARBA" id="ARBA00006351"/>
    </source>
</evidence>
<evidence type="ECO:0000256" key="3">
    <source>
        <dbReference type="ARBA" id="ARBA00022676"/>
    </source>
</evidence>
<proteinExistence type="inferred from homology"/>
<dbReference type="InterPro" id="IPR002495">
    <property type="entry name" value="Glyco_trans_8"/>
</dbReference>
<dbReference type="InterPro" id="IPR029993">
    <property type="entry name" value="GAUT"/>
</dbReference>
<comment type="similarity">
    <text evidence="2">Belongs to the glycosyltransferase 8 family.</text>
</comment>
<dbReference type="PANTHER" id="PTHR32116">
    <property type="entry name" value="GALACTURONOSYLTRANSFERASE 4-RELATED"/>
    <property type="match status" value="1"/>
</dbReference>
<dbReference type="SUPFAM" id="SSF53448">
    <property type="entry name" value="Nucleotide-diphospho-sugar transferases"/>
    <property type="match status" value="1"/>
</dbReference>
<dbReference type="AlphaFoldDB" id="A0AAW2BQK3"/>
<keyword evidence="7" id="KW-1185">Reference proteome</keyword>
<sequence>MLFESNEFGGFTLIRHMSSGKLESQSYCVSWNLKELHTKRFHFKDNSLYIMDDEDYKFPRRFKYVKLDKLSAYLNGSLTEVLVSKLKKPCKGPREKESFSSESHEILCEKLKLVESGEEAGVFSLEREISLQCDEIKQVASEMALSDSSCELHGDQAVSLADEREDMWGSSQKPKPFCLYHPVAFKCSTMDHVQDNIFKDEKFDNLIFKVPEKKHVPNGLVETVGPELLDDLCPADLRFDTSAKNFGPNELKIYKVLKKKWSNGKTDLIYISNFAQSLNSKSNRHDTRDEFVEDVTTVTLNGHNDGLNVLPQESATTVKKPIRIVYSDTSTKSLPNSNDLDLQDTHTAVSSQVESRSTRVLSTTDEEEQDQRTNLIREITDSLEEANDSNEHDADAATHKDIGEDTIDADNQADQSSDNASQNTQNMVRQLKDQIIRANVYLSHPATRNNPHFTRESQGRMKEVQRVLGDVRKDSELPRNAYDKLKAMEQTLAKGKQLQDDCASVAKKLRAMLHSTKEQLRVHKKQTIFLTQLTAKMIPKGLHCLPLHLTTEYYTLNSSQHDFPNQEKLEDPQLYHYALFSGNVLAAAVVVNSTIMYAEEFWQDPSKHVFHIVTDRLNYAAMRMWFLVNPPGKASIQVQNSEEFTWLNASYSPVLKQLEIFPKLNKVLFLDDDIVVKKDLTALWSLDLKGNVNGAVETCGESFHHYDQYLNFSNPLISKNFDRQACGLYWNKLLGLGFWFNYQKFAITESVAYALFKDMFGTSGQIIKHLA</sequence>
<evidence type="ECO:0000313" key="6">
    <source>
        <dbReference type="EMBL" id="KAK9987437.1"/>
    </source>
</evidence>
<dbReference type="Pfam" id="PF01501">
    <property type="entry name" value="Glyco_transf_8"/>
    <property type="match status" value="1"/>
</dbReference>
<gene>
    <name evidence="6" type="ORF">SO802_032388</name>
</gene>
<evidence type="ECO:0000256" key="4">
    <source>
        <dbReference type="ARBA" id="ARBA00022679"/>
    </source>
</evidence>
<keyword evidence="4" id="KW-0808">Transferase</keyword>
<dbReference type="GO" id="GO:0047262">
    <property type="term" value="F:polygalacturonate 4-alpha-galacturonosyltransferase activity"/>
    <property type="evidence" value="ECO:0007669"/>
    <property type="project" value="InterPro"/>
</dbReference>
<reference evidence="6 7" key="1">
    <citation type="submission" date="2024-01" db="EMBL/GenBank/DDBJ databases">
        <title>A telomere-to-telomere, gap-free genome of sweet tea (Lithocarpus litseifolius).</title>
        <authorList>
            <person name="Zhou J."/>
        </authorList>
    </citation>
    <scope>NUCLEOTIDE SEQUENCE [LARGE SCALE GENOMIC DNA]</scope>
    <source>
        <strain evidence="6">Zhou-2022a</strain>
        <tissue evidence="6">Leaf</tissue>
    </source>
</reference>
<evidence type="ECO:0008006" key="8">
    <source>
        <dbReference type="Google" id="ProtNLM"/>
    </source>
</evidence>
<evidence type="ECO:0000313" key="7">
    <source>
        <dbReference type="Proteomes" id="UP001459277"/>
    </source>
</evidence>
<feature type="region of interest" description="Disordered" evidence="5">
    <location>
        <begin position="329"/>
        <end position="372"/>
    </location>
</feature>
<evidence type="ECO:0000256" key="5">
    <source>
        <dbReference type="SAM" id="MobiDB-lite"/>
    </source>
</evidence>
<dbReference type="EMBL" id="JAZDWU010000011">
    <property type="protein sequence ID" value="KAK9987437.1"/>
    <property type="molecule type" value="Genomic_DNA"/>
</dbReference>